<dbReference type="Proteomes" id="UP000616839">
    <property type="component" value="Unassembled WGS sequence"/>
</dbReference>
<evidence type="ECO:0000256" key="1">
    <source>
        <dbReference type="SAM" id="Phobius"/>
    </source>
</evidence>
<dbReference type="EMBL" id="JACYXZ010000003">
    <property type="protein sequence ID" value="MBD8870433.1"/>
    <property type="molecule type" value="Genomic_DNA"/>
</dbReference>
<protein>
    <submittedName>
        <fullName evidence="2">DUF4307 domain-containing protein</fullName>
    </submittedName>
</protein>
<reference evidence="2" key="1">
    <citation type="submission" date="2020-09" db="EMBL/GenBank/DDBJ databases">
        <title>Nocardioides sp. strain MJB4 16S ribosomal RNA gene Genome sequencing and assembly.</title>
        <authorList>
            <person name="Kim I."/>
        </authorList>
    </citation>
    <scope>NUCLEOTIDE SEQUENCE</scope>
    <source>
        <strain evidence="2">MJB4</strain>
    </source>
</reference>
<evidence type="ECO:0000313" key="2">
    <source>
        <dbReference type="EMBL" id="MBD8870433.1"/>
    </source>
</evidence>
<keyword evidence="1" id="KW-1133">Transmembrane helix</keyword>
<comment type="caution">
    <text evidence="2">The sequence shown here is derived from an EMBL/GenBank/DDBJ whole genome shotgun (WGS) entry which is preliminary data.</text>
</comment>
<dbReference type="InterPro" id="IPR025443">
    <property type="entry name" value="DUF4307"/>
</dbReference>
<feature type="transmembrane region" description="Helical" evidence="1">
    <location>
        <begin position="20"/>
        <end position="40"/>
    </location>
</feature>
<keyword evidence="1" id="KW-0812">Transmembrane</keyword>
<dbReference type="AlphaFoldDB" id="A0A927PZM2"/>
<dbReference type="RefSeq" id="WP_192143730.1">
    <property type="nucleotide sequence ID" value="NZ_JACYXZ010000003.1"/>
</dbReference>
<accession>A0A927PZM2</accession>
<evidence type="ECO:0000313" key="3">
    <source>
        <dbReference type="Proteomes" id="UP000616839"/>
    </source>
</evidence>
<organism evidence="2 3">
    <name type="scientific">Nocardioides donggukensis</name>
    <dbReference type="NCBI Taxonomy" id="2774019"/>
    <lineage>
        <taxon>Bacteria</taxon>
        <taxon>Bacillati</taxon>
        <taxon>Actinomycetota</taxon>
        <taxon>Actinomycetes</taxon>
        <taxon>Propionibacteriales</taxon>
        <taxon>Nocardioidaceae</taxon>
        <taxon>Nocardioides</taxon>
    </lineage>
</organism>
<proteinExistence type="predicted"/>
<name>A0A927PZM2_9ACTN</name>
<keyword evidence="1" id="KW-0472">Membrane</keyword>
<keyword evidence="3" id="KW-1185">Reference proteome</keyword>
<sequence length="129" mass="14160">MTTDLAARYGTARPRRRRLVVTLSAAMAAVFLGWLAWATWFHSTPEVASELTGFEVVDTHTSTADVSVQLEDGAEARCRVRAFSEDHAVVGEISFVPVQGRNDVSIRTEREATSVDLVGCTTPDQPRPR</sequence>
<gene>
    <name evidence="2" type="ORF">IE331_12420</name>
</gene>
<dbReference type="Pfam" id="PF14155">
    <property type="entry name" value="DUF4307"/>
    <property type="match status" value="1"/>
</dbReference>